<keyword evidence="2 5" id="KW-0238">DNA-binding</keyword>
<evidence type="ECO:0000313" key="8">
    <source>
        <dbReference type="Proteomes" id="UP001210609"/>
    </source>
</evidence>
<protein>
    <submittedName>
        <fullName evidence="5">DNA-binding response regulator</fullName>
    </submittedName>
    <submittedName>
        <fullName evidence="6">Response regulator transcription factor</fullName>
    </submittedName>
</protein>
<dbReference type="GO" id="GO:0003677">
    <property type="term" value="F:DNA binding"/>
    <property type="evidence" value="ECO:0007669"/>
    <property type="project" value="UniProtKB-KW"/>
</dbReference>
<dbReference type="Proteomes" id="UP000429552">
    <property type="component" value="Unassembled WGS sequence"/>
</dbReference>
<evidence type="ECO:0000256" key="3">
    <source>
        <dbReference type="ARBA" id="ARBA00023163"/>
    </source>
</evidence>
<dbReference type="GO" id="GO:0006355">
    <property type="term" value="P:regulation of DNA-templated transcription"/>
    <property type="evidence" value="ECO:0007669"/>
    <property type="project" value="InterPro"/>
</dbReference>
<dbReference type="SMART" id="SM00421">
    <property type="entry name" value="HTH_LUXR"/>
    <property type="match status" value="1"/>
</dbReference>
<evidence type="ECO:0000313" key="5">
    <source>
        <dbReference type="EMBL" id="GFE25940.1"/>
    </source>
</evidence>
<dbReference type="Proteomes" id="UP001210609">
    <property type="component" value="Chromosome"/>
</dbReference>
<keyword evidence="1" id="KW-0805">Transcription regulation</keyword>
<proteinExistence type="predicted"/>
<evidence type="ECO:0000259" key="4">
    <source>
        <dbReference type="SMART" id="SM00421"/>
    </source>
</evidence>
<dbReference type="Gene3D" id="3.40.50.2300">
    <property type="match status" value="1"/>
</dbReference>
<evidence type="ECO:0000256" key="2">
    <source>
        <dbReference type="ARBA" id="ARBA00023125"/>
    </source>
</evidence>
<evidence type="ECO:0000256" key="1">
    <source>
        <dbReference type="ARBA" id="ARBA00023015"/>
    </source>
</evidence>
<evidence type="ECO:0000313" key="6">
    <source>
        <dbReference type="EMBL" id="WAT99866.1"/>
    </source>
</evidence>
<dbReference type="EMBL" id="BLIP01000002">
    <property type="protein sequence ID" value="GFE25940.1"/>
    <property type="molecule type" value="Genomic_DNA"/>
</dbReference>
<name>A0A640TRW5_STRNI</name>
<feature type="domain" description="HTH luxR-type" evidence="4">
    <location>
        <begin position="134"/>
        <end position="191"/>
    </location>
</feature>
<organism evidence="5 7">
    <name type="scientific">Streptomyces nigrescens</name>
    <dbReference type="NCBI Taxonomy" id="1920"/>
    <lineage>
        <taxon>Bacteria</taxon>
        <taxon>Bacillati</taxon>
        <taxon>Actinomycetota</taxon>
        <taxon>Actinomycetes</taxon>
        <taxon>Kitasatosporales</taxon>
        <taxon>Streptomycetaceae</taxon>
        <taxon>Streptomyces</taxon>
    </lineage>
</organism>
<keyword evidence="3" id="KW-0804">Transcription</keyword>
<reference evidence="6 8" key="2">
    <citation type="submission" date="2022-12" db="EMBL/GenBank/DDBJ databases">
        <authorList>
            <person name="Ruckert C."/>
            <person name="Busche T."/>
            <person name="Kalinowski J."/>
            <person name="Wittmann C."/>
        </authorList>
    </citation>
    <scope>NUCLEOTIDE SEQUENCE [LARGE SCALE GENOMIC DNA]</scope>
    <source>
        <strain evidence="6 8">DSM 40555</strain>
    </source>
</reference>
<dbReference type="EMBL" id="CP114202">
    <property type="protein sequence ID" value="WAT99866.1"/>
    <property type="molecule type" value="Genomic_DNA"/>
</dbReference>
<dbReference type="InterPro" id="IPR000792">
    <property type="entry name" value="Tscrpt_reg_LuxR_C"/>
</dbReference>
<sequence length="201" mass="21443">MSDSVLVIHGAPAYRYGLVLGLKELGFDACEGETAEAAEQAEWDVCLLHTPTPDTSLLTRVRQSGQGLVIALVDGLTVDNCRDVIGAGAHGVASQDADFDDIAEALRLARWGETRVPISLLRTLVDASPAAPSGLTLSQSETDVLRQLASGRPIADMAATLGYSERQMYRLARGIYFKLGAGNRSEAIATAARWRLLDDSS</sequence>
<dbReference type="RefSeq" id="WP_159490152.1">
    <property type="nucleotide sequence ID" value="NZ_BLIP01000002.1"/>
</dbReference>
<dbReference type="InterPro" id="IPR011006">
    <property type="entry name" value="CheY-like_superfamily"/>
</dbReference>
<evidence type="ECO:0000313" key="7">
    <source>
        <dbReference type="Proteomes" id="UP000429552"/>
    </source>
</evidence>
<reference evidence="5 7" key="1">
    <citation type="submission" date="2019-12" db="EMBL/GenBank/DDBJ databases">
        <title>Whole genome shotgun sequence of Streptomyces libani subsp. libani NBRC 13452.</title>
        <authorList>
            <person name="Ichikawa N."/>
            <person name="Kimura A."/>
            <person name="Kitahashi Y."/>
            <person name="Komaki H."/>
            <person name="Tamura T."/>
        </authorList>
    </citation>
    <scope>NUCLEOTIDE SEQUENCE [LARGE SCALE GENOMIC DNA]</scope>
    <source>
        <strain evidence="5 7">NBRC 13452</strain>
    </source>
</reference>
<gene>
    <name evidence="5" type="ORF">Sliba_63930</name>
    <name evidence="6" type="ORF">STRLI_006063</name>
</gene>
<accession>A0A640TRW5</accession>
<dbReference type="AlphaFoldDB" id="A0A640TRW5"/>
<keyword evidence="8" id="KW-1185">Reference proteome</keyword>
<dbReference type="SUPFAM" id="SSF46894">
    <property type="entry name" value="C-terminal effector domain of the bipartite response regulators"/>
    <property type="match status" value="1"/>
</dbReference>
<dbReference type="InterPro" id="IPR016032">
    <property type="entry name" value="Sig_transdc_resp-reg_C-effctor"/>
</dbReference>
<dbReference type="PANTHER" id="PTHR44688:SF16">
    <property type="entry name" value="DNA-BINDING TRANSCRIPTIONAL ACTIVATOR DEVR_DOSR"/>
    <property type="match status" value="1"/>
</dbReference>
<dbReference type="PANTHER" id="PTHR44688">
    <property type="entry name" value="DNA-BINDING TRANSCRIPTIONAL ACTIVATOR DEVR_DOSR"/>
    <property type="match status" value="1"/>
</dbReference>
<dbReference type="SUPFAM" id="SSF52172">
    <property type="entry name" value="CheY-like"/>
    <property type="match status" value="1"/>
</dbReference>